<feature type="compositionally biased region" description="Basic and acidic residues" evidence="1">
    <location>
        <begin position="1"/>
        <end position="10"/>
    </location>
</feature>
<comment type="caution">
    <text evidence="2">The sequence shown here is derived from an EMBL/GenBank/DDBJ whole genome shotgun (WGS) entry which is preliminary data.</text>
</comment>
<dbReference type="RefSeq" id="WP_088464324.1">
    <property type="nucleotide sequence ID" value="NZ_NIRR01000014.1"/>
</dbReference>
<accession>A0A2D0AFP6</accession>
<feature type="compositionally biased region" description="Gly residues" evidence="1">
    <location>
        <begin position="52"/>
        <end position="61"/>
    </location>
</feature>
<proteinExistence type="predicted"/>
<name>A0A2D0AFP6_9BACT</name>
<feature type="compositionally biased region" description="Low complexity" evidence="1">
    <location>
        <begin position="11"/>
        <end position="34"/>
    </location>
</feature>
<sequence>MNNSPEKDKNAGAAALVADGAASAAQQTDSAEQAGSNPEAAIPESTQEHMGDGSGIRGGYGDSDQTNGLEGGPTNPESSRSDKKAE</sequence>
<gene>
    <name evidence="2" type="ORF">CDA63_10040</name>
</gene>
<feature type="region of interest" description="Disordered" evidence="1">
    <location>
        <begin position="1"/>
        <end position="86"/>
    </location>
</feature>
<dbReference type="Proteomes" id="UP000197277">
    <property type="component" value="Unassembled WGS sequence"/>
</dbReference>
<reference evidence="2 3" key="1">
    <citation type="submission" date="2017-06" db="EMBL/GenBank/DDBJ databases">
        <title>Hymenobacter amundsenii sp. nov. isolated from regoliths in Antarctica.</title>
        <authorList>
            <person name="Sedlacek I."/>
            <person name="Kralova S."/>
            <person name="Pantucek R."/>
            <person name="Svec P."/>
            <person name="Holochova P."/>
            <person name="Stankova E."/>
            <person name="Vrbovska V."/>
            <person name="Busse H.-J."/>
        </authorList>
    </citation>
    <scope>NUCLEOTIDE SEQUENCE [LARGE SCALE GENOMIC DNA]</scope>
    <source>
        <strain evidence="2 3">CCM 8682</strain>
    </source>
</reference>
<dbReference type="EMBL" id="NIRR01000014">
    <property type="protein sequence ID" value="OWP63187.1"/>
    <property type="molecule type" value="Genomic_DNA"/>
</dbReference>
<organism evidence="2 3">
    <name type="scientific">Hymenobacter amundsenii</name>
    <dbReference type="NCBI Taxonomy" id="2006685"/>
    <lineage>
        <taxon>Bacteria</taxon>
        <taxon>Pseudomonadati</taxon>
        <taxon>Bacteroidota</taxon>
        <taxon>Cytophagia</taxon>
        <taxon>Cytophagales</taxon>
        <taxon>Hymenobacteraceae</taxon>
        <taxon>Hymenobacter</taxon>
    </lineage>
</organism>
<protein>
    <submittedName>
        <fullName evidence="2">Uncharacterized protein</fullName>
    </submittedName>
</protein>
<dbReference type="AlphaFoldDB" id="A0A2D0AFP6"/>
<keyword evidence="3" id="KW-1185">Reference proteome</keyword>
<evidence type="ECO:0000313" key="3">
    <source>
        <dbReference type="Proteomes" id="UP000197277"/>
    </source>
</evidence>
<evidence type="ECO:0000256" key="1">
    <source>
        <dbReference type="SAM" id="MobiDB-lite"/>
    </source>
</evidence>
<evidence type="ECO:0000313" key="2">
    <source>
        <dbReference type="EMBL" id="OWP63187.1"/>
    </source>
</evidence>